<evidence type="ECO:0000256" key="2">
    <source>
        <dbReference type="SAM" id="SignalP"/>
    </source>
</evidence>
<accession>A0A5P1EL30</accession>
<dbReference type="Gramene" id="ONK66708">
    <property type="protein sequence ID" value="ONK66708"/>
    <property type="gene ID" value="A4U43_C06F11140"/>
</dbReference>
<evidence type="ECO:0000313" key="4">
    <source>
        <dbReference type="Proteomes" id="UP000243459"/>
    </source>
</evidence>
<feature type="chain" id="PRO_5024384471" evidence="2">
    <location>
        <begin position="20"/>
        <end position="186"/>
    </location>
</feature>
<name>A0A5P1EL30_ASPOF</name>
<evidence type="ECO:0000256" key="1">
    <source>
        <dbReference type="SAM" id="Phobius"/>
    </source>
</evidence>
<dbReference type="Proteomes" id="UP000243459">
    <property type="component" value="Chromosome 6"/>
</dbReference>
<protein>
    <submittedName>
        <fullName evidence="3">Uncharacterized protein</fullName>
    </submittedName>
</protein>
<keyword evidence="1" id="KW-1133">Transmembrane helix</keyword>
<proteinExistence type="predicted"/>
<keyword evidence="2" id="KW-0732">Signal</keyword>
<dbReference type="AlphaFoldDB" id="A0A5P1EL30"/>
<keyword evidence="4" id="KW-1185">Reference proteome</keyword>
<evidence type="ECO:0000313" key="3">
    <source>
        <dbReference type="EMBL" id="ONK66708.1"/>
    </source>
</evidence>
<feature type="signal peptide" evidence="2">
    <location>
        <begin position="1"/>
        <end position="19"/>
    </location>
</feature>
<keyword evidence="1" id="KW-0472">Membrane</keyword>
<gene>
    <name evidence="3" type="ORF">A4U43_C06F11140</name>
</gene>
<sequence>MAFSSALCLITLKVMKARGIEHPGNRNFKETKQNRNVQQSYMEINLHFEVRYDERQKRAKVHIAVAVLENVFENGATQYKMLLSTITLGVIVASYGEVSSSWRGVGYQMGSVICEALRLIVIQYLGVYGGVWLNSISAMFCINFFRYTFNSNSSIIKKGVFNKICRLLLQLNFLPCSMDVLGEADD</sequence>
<dbReference type="EMBL" id="CM007386">
    <property type="protein sequence ID" value="ONK66708.1"/>
    <property type="molecule type" value="Genomic_DNA"/>
</dbReference>
<keyword evidence="1" id="KW-0812">Transmembrane</keyword>
<organism evidence="3 4">
    <name type="scientific">Asparagus officinalis</name>
    <name type="common">Garden asparagus</name>
    <dbReference type="NCBI Taxonomy" id="4686"/>
    <lineage>
        <taxon>Eukaryota</taxon>
        <taxon>Viridiplantae</taxon>
        <taxon>Streptophyta</taxon>
        <taxon>Embryophyta</taxon>
        <taxon>Tracheophyta</taxon>
        <taxon>Spermatophyta</taxon>
        <taxon>Magnoliopsida</taxon>
        <taxon>Liliopsida</taxon>
        <taxon>Asparagales</taxon>
        <taxon>Asparagaceae</taxon>
        <taxon>Asparagoideae</taxon>
        <taxon>Asparagus</taxon>
    </lineage>
</organism>
<reference evidence="4" key="1">
    <citation type="journal article" date="2017" name="Nat. Commun.">
        <title>The asparagus genome sheds light on the origin and evolution of a young Y chromosome.</title>
        <authorList>
            <person name="Harkess A."/>
            <person name="Zhou J."/>
            <person name="Xu C."/>
            <person name="Bowers J.E."/>
            <person name="Van der Hulst R."/>
            <person name="Ayyampalayam S."/>
            <person name="Mercati F."/>
            <person name="Riccardi P."/>
            <person name="McKain M.R."/>
            <person name="Kakrana A."/>
            <person name="Tang H."/>
            <person name="Ray J."/>
            <person name="Groenendijk J."/>
            <person name="Arikit S."/>
            <person name="Mathioni S.M."/>
            <person name="Nakano M."/>
            <person name="Shan H."/>
            <person name="Telgmann-Rauber A."/>
            <person name="Kanno A."/>
            <person name="Yue Z."/>
            <person name="Chen H."/>
            <person name="Li W."/>
            <person name="Chen Y."/>
            <person name="Xu X."/>
            <person name="Zhang Y."/>
            <person name="Luo S."/>
            <person name="Chen H."/>
            <person name="Gao J."/>
            <person name="Mao Z."/>
            <person name="Pires J.C."/>
            <person name="Luo M."/>
            <person name="Kudrna D."/>
            <person name="Wing R.A."/>
            <person name="Meyers B.C."/>
            <person name="Yi K."/>
            <person name="Kong H."/>
            <person name="Lavrijsen P."/>
            <person name="Sunseri F."/>
            <person name="Falavigna A."/>
            <person name="Ye Y."/>
            <person name="Leebens-Mack J.H."/>
            <person name="Chen G."/>
        </authorList>
    </citation>
    <scope>NUCLEOTIDE SEQUENCE [LARGE SCALE GENOMIC DNA]</scope>
    <source>
        <strain evidence="4">cv. DH0086</strain>
    </source>
</reference>
<feature type="transmembrane region" description="Helical" evidence="1">
    <location>
        <begin position="131"/>
        <end position="149"/>
    </location>
</feature>